<dbReference type="InterPro" id="IPR051121">
    <property type="entry name" value="FAH"/>
</dbReference>
<dbReference type="GO" id="GO:0046872">
    <property type="term" value="F:metal ion binding"/>
    <property type="evidence" value="ECO:0007669"/>
    <property type="project" value="UniProtKB-KW"/>
</dbReference>
<comment type="function">
    <text evidence="5">Decarboxylates OPET (5-oxo-pent-3-ene-1,2,5-tricarboxylic acid) into HHDD (2-hydroxy-hept-2,4-diene-1,7-dioate) and isomerizes it to OHED (2-oxo-hept-3-ene-1,7-dioate).</text>
</comment>
<keyword evidence="9" id="KW-0378">Hydrolase</keyword>
<dbReference type="GO" id="GO:0008704">
    <property type="term" value="F:5-carboxymethyl-2-hydroxymuconate delta-isomerase activity"/>
    <property type="evidence" value="ECO:0007669"/>
    <property type="project" value="UniProtKB-EC"/>
</dbReference>
<reference evidence="9 10" key="1">
    <citation type="submission" date="2018-01" db="EMBL/GenBank/DDBJ databases">
        <title>Halomonas endophytica sp. nov., isolated from storage liquid in the stems of Populus euphratica.</title>
        <authorList>
            <person name="Chen C."/>
        </authorList>
    </citation>
    <scope>NUCLEOTIDE SEQUENCE [LARGE SCALE GENOMIC DNA]</scope>
    <source>
        <strain evidence="9 10">MC28</strain>
    </source>
</reference>
<comment type="pathway">
    <text evidence="6">Aromatic compound metabolism; 4-hydroxyphenylacetate degradation; pyruvate and succinate semialdehyde from 4-hydroxyphenylacetate: step 4/7.</text>
</comment>
<dbReference type="AlphaFoldDB" id="A0A2N7TXR8"/>
<dbReference type="InterPro" id="IPR036663">
    <property type="entry name" value="Fumarylacetoacetase_C_sf"/>
</dbReference>
<dbReference type="SUPFAM" id="SSF56529">
    <property type="entry name" value="FAH"/>
    <property type="match status" value="1"/>
</dbReference>
<dbReference type="FunFam" id="3.90.850.10:FF:000002">
    <property type="entry name" value="2-hydroxyhepta-2,4-diene-1,7-dioate isomerase"/>
    <property type="match status" value="1"/>
</dbReference>
<dbReference type="PANTHER" id="PTHR42796">
    <property type="entry name" value="FUMARYLACETOACETATE HYDROLASE DOMAIN-CONTAINING PROTEIN 2A-RELATED"/>
    <property type="match status" value="1"/>
</dbReference>
<dbReference type="GO" id="GO:0018800">
    <property type="term" value="F:5-oxopent-3-ene-1,2,5-tricarboxylate decarboxylase activity"/>
    <property type="evidence" value="ECO:0007669"/>
    <property type="project" value="UniProtKB-EC"/>
</dbReference>
<sequence length="307" mass="33896">MKLFTYVKDSEERVGAVFWEGEGIDVSGRLQGYVEEKRGRGSWSGSEPGEPIGMLALLRLLNGDFSLLRKTVEEAKQADFLMRDIRVKAPIQRPGKIVGIGRNYASHAGEGGLSAQEEPRLFLKASSSVIGPGDTIPCPPQVRKMDWEVELGVVIGKEMSDVDVKCALSHVAGYTIVNDVSAREFQFDVEPPQTSFAKSMDGFSPMGPVMVTADVMPDLESVELRCWVNRQPMQKGYVRDMIFPVPYLLSYISRFMTLEPGDIVTTGTPSGVGCFRNPPVYLKCGDEIRMEIPNIGILENSVVNKKI</sequence>
<feature type="domain" description="Fumarylacetoacetase-like C-terminal" evidence="8">
    <location>
        <begin position="96"/>
        <end position="303"/>
    </location>
</feature>
<dbReference type="Gene3D" id="3.90.850.10">
    <property type="entry name" value="Fumarylacetoacetase-like, C-terminal domain"/>
    <property type="match status" value="1"/>
</dbReference>
<evidence type="ECO:0000256" key="4">
    <source>
        <dbReference type="ARBA" id="ARBA00052790"/>
    </source>
</evidence>
<protein>
    <submittedName>
        <fullName evidence="9">FAA hydrolase family protein</fullName>
    </submittedName>
</protein>
<organism evidence="9 10">
    <name type="scientific">Billgrantia endophytica</name>
    <dbReference type="NCBI Taxonomy" id="2033802"/>
    <lineage>
        <taxon>Bacteria</taxon>
        <taxon>Pseudomonadati</taxon>
        <taxon>Pseudomonadota</taxon>
        <taxon>Gammaproteobacteria</taxon>
        <taxon>Oceanospirillales</taxon>
        <taxon>Halomonadaceae</taxon>
        <taxon>Billgrantia</taxon>
    </lineage>
</organism>
<comment type="catalytic activity">
    <reaction evidence="3">
        <text>(3E,5R)-5-carboxy-2-oxohept-3-enedioate + H(+) = (4Z)-2-oxohept-4-enedioate + CO2</text>
        <dbReference type="Rhea" id="RHEA:14397"/>
        <dbReference type="ChEBI" id="CHEBI:15378"/>
        <dbReference type="ChEBI" id="CHEBI:16526"/>
        <dbReference type="ChEBI" id="CHEBI:87491"/>
        <dbReference type="ChEBI" id="CHEBI:87507"/>
        <dbReference type="EC" id="4.1.1.68"/>
    </reaction>
</comment>
<comment type="caution">
    <text evidence="9">The sequence shown here is derived from an EMBL/GenBank/DDBJ whole genome shotgun (WGS) entry which is preliminary data.</text>
</comment>
<name>A0A2N7TXR8_9GAMM</name>
<accession>A0A2N7TXR8</accession>
<evidence type="ECO:0000256" key="5">
    <source>
        <dbReference type="ARBA" id="ARBA00057150"/>
    </source>
</evidence>
<keyword evidence="2" id="KW-0479">Metal-binding</keyword>
<evidence type="ECO:0000313" key="10">
    <source>
        <dbReference type="Proteomes" id="UP000235803"/>
    </source>
</evidence>
<keyword evidence="10" id="KW-1185">Reference proteome</keyword>
<dbReference type="Proteomes" id="UP000235803">
    <property type="component" value="Unassembled WGS sequence"/>
</dbReference>
<comment type="catalytic activity">
    <reaction evidence="4">
        <text>(2E,4Z)-5-hydroxypenta-2,4-diene-1,2,5-tricarboxylate = (3E,5R)-5-carboxy-2-oxohept-3-enedioate</text>
        <dbReference type="Rhea" id="RHEA:18813"/>
        <dbReference type="ChEBI" id="CHEBI:47961"/>
        <dbReference type="ChEBI" id="CHEBI:87491"/>
        <dbReference type="EC" id="5.3.3.10"/>
    </reaction>
</comment>
<dbReference type="GO" id="GO:0019752">
    <property type="term" value="P:carboxylic acid metabolic process"/>
    <property type="evidence" value="ECO:0007669"/>
    <property type="project" value="UniProtKB-ARBA"/>
</dbReference>
<evidence type="ECO:0000313" key="9">
    <source>
        <dbReference type="EMBL" id="PMR72976.1"/>
    </source>
</evidence>
<evidence type="ECO:0000256" key="7">
    <source>
        <dbReference type="ARBA" id="ARBA00060680"/>
    </source>
</evidence>
<dbReference type="GO" id="GO:0016787">
    <property type="term" value="F:hydrolase activity"/>
    <property type="evidence" value="ECO:0007669"/>
    <property type="project" value="UniProtKB-KW"/>
</dbReference>
<comment type="pathway">
    <text evidence="7">Aromatic compound metabolism; 4-hydroxyphenylacetate degradation; pyruvate and succinate semialdehyde from 4-hydroxyphenylacetate: step 5/7.</text>
</comment>
<comment type="similarity">
    <text evidence="1">Belongs to the FAH family.</text>
</comment>
<dbReference type="OrthoDB" id="9805307at2"/>
<dbReference type="EMBL" id="PNRF01000039">
    <property type="protein sequence ID" value="PMR72976.1"/>
    <property type="molecule type" value="Genomic_DNA"/>
</dbReference>
<gene>
    <name evidence="9" type="ORF">C1H69_19075</name>
</gene>
<evidence type="ECO:0000256" key="1">
    <source>
        <dbReference type="ARBA" id="ARBA00010211"/>
    </source>
</evidence>
<evidence type="ECO:0000256" key="6">
    <source>
        <dbReference type="ARBA" id="ARBA00060569"/>
    </source>
</evidence>
<evidence type="ECO:0000256" key="2">
    <source>
        <dbReference type="ARBA" id="ARBA00022723"/>
    </source>
</evidence>
<evidence type="ECO:0000256" key="3">
    <source>
        <dbReference type="ARBA" id="ARBA00051258"/>
    </source>
</evidence>
<proteinExistence type="inferred from homology"/>
<dbReference type="InterPro" id="IPR011234">
    <property type="entry name" value="Fumarylacetoacetase-like_C"/>
</dbReference>
<dbReference type="RefSeq" id="WP_102654976.1">
    <property type="nucleotide sequence ID" value="NZ_PNRF01000039.1"/>
</dbReference>
<dbReference type="Pfam" id="PF01557">
    <property type="entry name" value="FAA_hydrolase"/>
    <property type="match status" value="1"/>
</dbReference>
<evidence type="ECO:0000259" key="8">
    <source>
        <dbReference type="Pfam" id="PF01557"/>
    </source>
</evidence>
<dbReference type="PANTHER" id="PTHR42796:SF4">
    <property type="entry name" value="FUMARYLACETOACETATE HYDROLASE DOMAIN-CONTAINING PROTEIN 2A"/>
    <property type="match status" value="1"/>
</dbReference>